<dbReference type="SUPFAM" id="SSF56672">
    <property type="entry name" value="DNA/RNA polymerases"/>
    <property type="match status" value="1"/>
</dbReference>
<dbReference type="CDD" id="cd01647">
    <property type="entry name" value="RT_LTR"/>
    <property type="match status" value="1"/>
</dbReference>
<dbReference type="Pfam" id="PF17921">
    <property type="entry name" value="Integrase_H2C2"/>
    <property type="match status" value="1"/>
</dbReference>
<keyword evidence="11" id="KW-1185">Reference proteome</keyword>
<evidence type="ECO:0000259" key="8">
    <source>
        <dbReference type="PROSITE" id="PS50878"/>
    </source>
</evidence>
<organism evidence="10 11">
    <name type="scientific">Littorina saxatilis</name>
    <dbReference type="NCBI Taxonomy" id="31220"/>
    <lineage>
        <taxon>Eukaryota</taxon>
        <taxon>Metazoa</taxon>
        <taxon>Spiralia</taxon>
        <taxon>Lophotrochozoa</taxon>
        <taxon>Mollusca</taxon>
        <taxon>Gastropoda</taxon>
        <taxon>Caenogastropoda</taxon>
        <taxon>Littorinimorpha</taxon>
        <taxon>Littorinoidea</taxon>
        <taxon>Littorinidae</taxon>
        <taxon>Littorina</taxon>
    </lineage>
</organism>
<dbReference type="Pfam" id="PF00078">
    <property type="entry name" value="RVT_1"/>
    <property type="match status" value="1"/>
</dbReference>
<dbReference type="PANTHER" id="PTHR37984:SF7">
    <property type="entry name" value="INTEGRASE CATALYTIC DOMAIN-CONTAINING PROTEIN"/>
    <property type="match status" value="1"/>
</dbReference>
<dbReference type="InterPro" id="IPR001584">
    <property type="entry name" value="Integrase_cat-core"/>
</dbReference>
<dbReference type="InterPro" id="IPR041373">
    <property type="entry name" value="RT_RNaseH"/>
</dbReference>
<dbReference type="InterPro" id="IPR043502">
    <property type="entry name" value="DNA/RNA_pol_sf"/>
</dbReference>
<dbReference type="PANTHER" id="PTHR37984">
    <property type="entry name" value="PROTEIN CBG26694"/>
    <property type="match status" value="1"/>
</dbReference>
<evidence type="ECO:0000256" key="2">
    <source>
        <dbReference type="ARBA" id="ARBA00022695"/>
    </source>
</evidence>
<dbReference type="InterPro" id="IPR012337">
    <property type="entry name" value="RNaseH-like_sf"/>
</dbReference>
<dbReference type="FunFam" id="3.30.420.10:FF:000063">
    <property type="entry name" value="Retrovirus-related Pol polyprotein from transposon 297-like Protein"/>
    <property type="match status" value="1"/>
</dbReference>
<evidence type="ECO:0000313" key="11">
    <source>
        <dbReference type="Proteomes" id="UP001374579"/>
    </source>
</evidence>
<keyword evidence="4" id="KW-0255">Endonuclease</keyword>
<dbReference type="PROSITE" id="PS50878">
    <property type="entry name" value="RT_POL"/>
    <property type="match status" value="1"/>
</dbReference>
<evidence type="ECO:0000256" key="6">
    <source>
        <dbReference type="ARBA" id="ARBA00022918"/>
    </source>
</evidence>
<comment type="caution">
    <text evidence="10">The sequence shown here is derived from an EMBL/GenBank/DDBJ whole genome shotgun (WGS) entry which is preliminary data.</text>
</comment>
<evidence type="ECO:0000256" key="3">
    <source>
        <dbReference type="ARBA" id="ARBA00022722"/>
    </source>
</evidence>
<dbReference type="InterPro" id="IPR036397">
    <property type="entry name" value="RNaseH_sf"/>
</dbReference>
<dbReference type="AlphaFoldDB" id="A0AAN9AIM7"/>
<dbReference type="GO" id="GO:0015074">
    <property type="term" value="P:DNA integration"/>
    <property type="evidence" value="ECO:0007669"/>
    <property type="project" value="InterPro"/>
</dbReference>
<evidence type="ECO:0000313" key="10">
    <source>
        <dbReference type="EMBL" id="KAK7087550.1"/>
    </source>
</evidence>
<dbReference type="Gene3D" id="3.30.420.10">
    <property type="entry name" value="Ribonuclease H-like superfamily/Ribonuclease H"/>
    <property type="match status" value="1"/>
</dbReference>
<feature type="region of interest" description="Disordered" evidence="7">
    <location>
        <begin position="967"/>
        <end position="1026"/>
    </location>
</feature>
<reference evidence="10 11" key="1">
    <citation type="submission" date="2024-02" db="EMBL/GenBank/DDBJ databases">
        <title>Chromosome-scale genome assembly of the rough periwinkle Littorina saxatilis.</title>
        <authorList>
            <person name="De Jode A."/>
            <person name="Faria R."/>
            <person name="Formenti G."/>
            <person name="Sims Y."/>
            <person name="Smith T.P."/>
            <person name="Tracey A."/>
            <person name="Wood J.M.D."/>
            <person name="Zagrodzka Z.B."/>
            <person name="Johannesson K."/>
            <person name="Butlin R.K."/>
            <person name="Leder E.H."/>
        </authorList>
    </citation>
    <scope>NUCLEOTIDE SEQUENCE [LARGE SCALE GENOMIC DNA]</scope>
    <source>
        <strain evidence="10">Snail1</strain>
        <tissue evidence="10">Muscle</tissue>
    </source>
</reference>
<keyword evidence="2" id="KW-0548">Nucleotidyltransferase</keyword>
<feature type="compositionally biased region" description="Basic and acidic residues" evidence="7">
    <location>
        <begin position="1017"/>
        <end position="1026"/>
    </location>
</feature>
<dbReference type="SUPFAM" id="SSF53098">
    <property type="entry name" value="Ribonuclease H-like"/>
    <property type="match status" value="1"/>
</dbReference>
<accession>A0AAN9AIM7</accession>
<evidence type="ECO:0000256" key="5">
    <source>
        <dbReference type="ARBA" id="ARBA00022801"/>
    </source>
</evidence>
<dbReference type="InterPro" id="IPR043128">
    <property type="entry name" value="Rev_trsase/Diguanyl_cyclase"/>
</dbReference>
<dbReference type="GO" id="GO:0003676">
    <property type="term" value="F:nucleic acid binding"/>
    <property type="evidence" value="ECO:0007669"/>
    <property type="project" value="InterPro"/>
</dbReference>
<dbReference type="Gene3D" id="1.10.340.70">
    <property type="match status" value="1"/>
</dbReference>
<evidence type="ECO:0000256" key="7">
    <source>
        <dbReference type="SAM" id="MobiDB-lite"/>
    </source>
</evidence>
<dbReference type="Pfam" id="PF00665">
    <property type="entry name" value="rve"/>
    <property type="match status" value="1"/>
</dbReference>
<keyword evidence="1" id="KW-0808">Transferase</keyword>
<dbReference type="Proteomes" id="UP001374579">
    <property type="component" value="Unassembled WGS sequence"/>
</dbReference>
<dbReference type="FunFam" id="3.30.70.270:FF:000100">
    <property type="entry name" value="Uncharacterized protein"/>
    <property type="match status" value="1"/>
</dbReference>
<keyword evidence="5" id="KW-0378">Hydrolase</keyword>
<dbReference type="EMBL" id="JBAMIC010004070">
    <property type="protein sequence ID" value="KAK7087550.1"/>
    <property type="molecule type" value="Genomic_DNA"/>
</dbReference>
<keyword evidence="6" id="KW-0695">RNA-directed DNA polymerase</keyword>
<dbReference type="FunFam" id="1.10.340.70:FF:000003">
    <property type="entry name" value="Protein CBG25708"/>
    <property type="match status" value="1"/>
</dbReference>
<feature type="domain" description="Reverse transcriptase" evidence="8">
    <location>
        <begin position="168"/>
        <end position="345"/>
    </location>
</feature>
<dbReference type="InterPro" id="IPR041588">
    <property type="entry name" value="Integrase_H2C2"/>
</dbReference>
<feature type="domain" description="Integrase catalytic" evidence="9">
    <location>
        <begin position="705"/>
        <end position="873"/>
    </location>
</feature>
<sequence length="1026" mass="117520">MIGGNIMPLRIFRRIYPQQLDEDGYPKPGSTQQRRTRLIAYNGSVINQFGSVTLPCKYGESKWHTEEFYITDADGPAILGLPGNTRLQLVTLHCPILTTPVKADPTPIQDAKELKRLYPDRFEGIGEFHGDLHITLKENAQPVIQPPRKYPIQLLPEIKAELEKMQKSGVIVPVEEPTDWVNSLAFSRKSSGGIRICLDPKDLNKSIKRTHHKTPTLEEITNRFSGAKLFSKLDARHGYWSVKLDEESSRLTTFNSPCGRFRFVRLPFGLSVSQDIFQNHMDQILSQCPGTLGITDDVVVYGKDEDEHDRNLRQLMEVAKKMGLVFNEDKCYIKRKQVKFFGMIYDADGVHPDPEKTTEIKNLPSPKNLTELQQFLGMVQYMSSFIPRLADHTAALRALTKKDVQWDWNSSRQKAFQKVKDMICEDTALTYFDITKPAVIQVDASQQGLGATLIQDDKPIAFASKALTETEKRYANLERELLAVVFGCERFNTYVFGKHFTVQSDHKPLEQIQKKSLASTPPRLQRMMLRLQKYDMNIVYRPGKEVVLADMLSRLHPTTGPEIDIEKSVFAVQFSADRLQQLKEETCRDPHMTALKNTIIKGWPEKPKDLPKNLRQYWSLKEELTVEDDIVLKGDRVMIPESMKQYILQTIHSGHQGIEKCRMRAKTCVYWHGLSHDIETFVKTCETCLKHQKSQPHEELLQHEIPERPWHTVGTDIMTLDGSDYIVVCDYYSKMPFVRRTATAGQTTSTGIISALSQLFGEQGVPEKLVSDNGKPYTSTEFQRFRKEWEFQHTTSSPRYPRSNGLAERTVQTVKNIMTKAKESHSDINIALLAFRSSPIDHKLPSPAELLYSRKLKTNLPSVIPNTLSKKKEVRKQLEKRQQQQKMYHDRTATCSLPPLSKGQPVMMQKEEGGKWTPATVIQPSNEPRSYVVQSPNGATYRRNRRHLMNLQKPTERHVRFYDKPEIIETRTPPPISTTPEQNDDHIQPAAKPPYITQPVVEAPTPSPHQRPQRSIKKPERLIESI</sequence>
<dbReference type="InterPro" id="IPR050951">
    <property type="entry name" value="Retrovirus_Pol_polyprotein"/>
</dbReference>
<evidence type="ECO:0000256" key="1">
    <source>
        <dbReference type="ARBA" id="ARBA00022679"/>
    </source>
</evidence>
<dbReference type="Gene3D" id="3.10.10.10">
    <property type="entry name" value="HIV Type 1 Reverse Transcriptase, subunit A, domain 1"/>
    <property type="match status" value="1"/>
</dbReference>
<dbReference type="GO" id="GO:0003964">
    <property type="term" value="F:RNA-directed DNA polymerase activity"/>
    <property type="evidence" value="ECO:0007669"/>
    <property type="project" value="UniProtKB-KW"/>
</dbReference>
<evidence type="ECO:0000256" key="4">
    <source>
        <dbReference type="ARBA" id="ARBA00022759"/>
    </source>
</evidence>
<dbReference type="CDD" id="cd09274">
    <property type="entry name" value="RNase_HI_RT_Ty3"/>
    <property type="match status" value="1"/>
</dbReference>
<dbReference type="GO" id="GO:0004519">
    <property type="term" value="F:endonuclease activity"/>
    <property type="evidence" value="ECO:0007669"/>
    <property type="project" value="UniProtKB-KW"/>
</dbReference>
<evidence type="ECO:0000259" key="9">
    <source>
        <dbReference type="PROSITE" id="PS50994"/>
    </source>
</evidence>
<dbReference type="GO" id="GO:0016787">
    <property type="term" value="F:hydrolase activity"/>
    <property type="evidence" value="ECO:0007669"/>
    <property type="project" value="UniProtKB-KW"/>
</dbReference>
<dbReference type="InterPro" id="IPR000477">
    <property type="entry name" value="RT_dom"/>
</dbReference>
<proteinExistence type="predicted"/>
<protein>
    <submittedName>
        <fullName evidence="10">Uncharacterized protein</fullName>
    </submittedName>
</protein>
<gene>
    <name evidence="10" type="ORF">V1264_021585</name>
</gene>
<dbReference type="Gene3D" id="3.30.70.270">
    <property type="match status" value="2"/>
</dbReference>
<name>A0AAN9AIM7_9CAEN</name>
<keyword evidence="3" id="KW-0540">Nuclease</keyword>
<dbReference type="FunFam" id="3.30.70.270:FF:000026">
    <property type="entry name" value="Transposon Ty3-G Gag-Pol polyprotein"/>
    <property type="match status" value="1"/>
</dbReference>
<dbReference type="PROSITE" id="PS50994">
    <property type="entry name" value="INTEGRASE"/>
    <property type="match status" value="1"/>
</dbReference>
<dbReference type="Pfam" id="PF17917">
    <property type="entry name" value="RT_RNaseH"/>
    <property type="match status" value="1"/>
</dbReference>
<dbReference type="CDD" id="cd05481">
    <property type="entry name" value="retropepsin_like_LTR_1"/>
    <property type="match status" value="1"/>
</dbReference>